<dbReference type="GO" id="GO:0000278">
    <property type="term" value="P:mitotic cell cycle"/>
    <property type="evidence" value="ECO:0007669"/>
    <property type="project" value="TreeGrafter"/>
</dbReference>
<keyword evidence="3" id="KW-0963">Cytoplasm</keyword>
<dbReference type="InterPro" id="IPR040457">
    <property type="entry name" value="GCP_C"/>
</dbReference>
<evidence type="ECO:0000256" key="3">
    <source>
        <dbReference type="ARBA" id="ARBA00022490"/>
    </source>
</evidence>
<feature type="region of interest" description="Disordered" evidence="6">
    <location>
        <begin position="897"/>
        <end position="922"/>
    </location>
</feature>
<dbReference type="GO" id="GO:0005874">
    <property type="term" value="C:microtubule"/>
    <property type="evidence" value="ECO:0007669"/>
    <property type="project" value="UniProtKB-KW"/>
</dbReference>
<comment type="similarity">
    <text evidence="2">Belongs to the TUBGCP family.</text>
</comment>
<protein>
    <recommendedName>
        <fullName evidence="7">Gamma tubulin complex component C-terminal domain-containing protein</fullName>
    </recommendedName>
</protein>
<feature type="compositionally biased region" description="Low complexity" evidence="6">
    <location>
        <begin position="1455"/>
        <end position="1468"/>
    </location>
</feature>
<gene>
    <name evidence="8" type="ORF">BQ4739_LOCUS3145</name>
</gene>
<feature type="compositionally biased region" description="Low complexity" evidence="6">
    <location>
        <begin position="913"/>
        <end position="922"/>
    </location>
</feature>
<dbReference type="STRING" id="3088.A0A383VBK2"/>
<dbReference type="InterPro" id="IPR007259">
    <property type="entry name" value="GCP"/>
</dbReference>
<dbReference type="EMBL" id="FNXT01000240">
    <property type="protein sequence ID" value="SZX62571.1"/>
    <property type="molecule type" value="Genomic_DNA"/>
</dbReference>
<comment type="subcellular location">
    <subcellularLocation>
        <location evidence="1">Cytoplasm</location>
        <location evidence="1">Cytoskeleton</location>
    </subcellularLocation>
</comment>
<feature type="domain" description="Gamma tubulin complex component C-terminal" evidence="7">
    <location>
        <begin position="1671"/>
        <end position="2001"/>
    </location>
</feature>
<dbReference type="GO" id="GO:0051011">
    <property type="term" value="F:microtubule minus-end binding"/>
    <property type="evidence" value="ECO:0007669"/>
    <property type="project" value="TreeGrafter"/>
</dbReference>
<dbReference type="PANTHER" id="PTHR19302:SF59">
    <property type="entry name" value="HYPOTHETICAL GAMMA-TUBULIN COMPLEX"/>
    <property type="match status" value="1"/>
</dbReference>
<dbReference type="Pfam" id="PF04130">
    <property type="entry name" value="GCP_C_terminal"/>
    <property type="match status" value="1"/>
</dbReference>
<dbReference type="GO" id="GO:0043015">
    <property type="term" value="F:gamma-tubulin binding"/>
    <property type="evidence" value="ECO:0007669"/>
    <property type="project" value="InterPro"/>
</dbReference>
<evidence type="ECO:0000313" key="8">
    <source>
        <dbReference type="EMBL" id="SZX62571.1"/>
    </source>
</evidence>
<feature type="region of interest" description="Disordered" evidence="6">
    <location>
        <begin position="393"/>
        <end position="433"/>
    </location>
</feature>
<dbReference type="GO" id="GO:0051321">
    <property type="term" value="P:meiotic cell cycle"/>
    <property type="evidence" value="ECO:0007669"/>
    <property type="project" value="TreeGrafter"/>
</dbReference>
<feature type="region of interest" description="Disordered" evidence="6">
    <location>
        <begin position="1601"/>
        <end position="1632"/>
    </location>
</feature>
<feature type="compositionally biased region" description="Low complexity" evidence="6">
    <location>
        <begin position="1606"/>
        <end position="1632"/>
    </location>
</feature>
<evidence type="ECO:0000256" key="4">
    <source>
        <dbReference type="ARBA" id="ARBA00022701"/>
    </source>
</evidence>
<feature type="region of interest" description="Disordered" evidence="6">
    <location>
        <begin position="1833"/>
        <end position="1883"/>
    </location>
</feature>
<dbReference type="GO" id="GO:0000930">
    <property type="term" value="C:gamma-tubulin complex"/>
    <property type="evidence" value="ECO:0007669"/>
    <property type="project" value="TreeGrafter"/>
</dbReference>
<keyword evidence="9" id="KW-1185">Reference proteome</keyword>
<dbReference type="InterPro" id="IPR042241">
    <property type="entry name" value="GCP_C_sf"/>
</dbReference>
<name>A0A383VBK2_TETOB</name>
<dbReference type="GO" id="GO:0000922">
    <property type="term" value="C:spindle pole"/>
    <property type="evidence" value="ECO:0007669"/>
    <property type="project" value="InterPro"/>
</dbReference>
<feature type="region of interest" description="Disordered" evidence="6">
    <location>
        <begin position="1326"/>
        <end position="1369"/>
    </location>
</feature>
<proteinExistence type="inferred from homology"/>
<evidence type="ECO:0000256" key="1">
    <source>
        <dbReference type="ARBA" id="ARBA00004245"/>
    </source>
</evidence>
<feature type="compositionally biased region" description="Low complexity" evidence="6">
    <location>
        <begin position="1417"/>
        <end position="1433"/>
    </location>
</feature>
<dbReference type="GO" id="GO:0031122">
    <property type="term" value="P:cytoplasmic microtubule organization"/>
    <property type="evidence" value="ECO:0007669"/>
    <property type="project" value="TreeGrafter"/>
</dbReference>
<dbReference type="Proteomes" id="UP000256970">
    <property type="component" value="Unassembled WGS sequence"/>
</dbReference>
<keyword evidence="5" id="KW-0206">Cytoskeleton</keyword>
<feature type="region of interest" description="Disordered" evidence="6">
    <location>
        <begin position="1401"/>
        <end position="1500"/>
    </location>
</feature>
<reference evidence="8 9" key="1">
    <citation type="submission" date="2016-10" db="EMBL/GenBank/DDBJ databases">
        <authorList>
            <person name="Cai Z."/>
        </authorList>
    </citation>
    <scope>NUCLEOTIDE SEQUENCE [LARGE SCALE GENOMIC DNA]</scope>
</reference>
<feature type="region of interest" description="Disordered" evidence="6">
    <location>
        <begin position="328"/>
        <end position="354"/>
    </location>
</feature>
<accession>A0A383VBK2</accession>
<dbReference type="GO" id="GO:0051225">
    <property type="term" value="P:spindle assembly"/>
    <property type="evidence" value="ECO:0007669"/>
    <property type="project" value="TreeGrafter"/>
</dbReference>
<feature type="compositionally biased region" description="Low complexity" evidence="6">
    <location>
        <begin position="997"/>
        <end position="1006"/>
    </location>
</feature>
<evidence type="ECO:0000256" key="6">
    <source>
        <dbReference type="SAM" id="MobiDB-lite"/>
    </source>
</evidence>
<keyword evidence="4" id="KW-0493">Microtubule</keyword>
<sequence>MEICTQDQRHANLHAPELNVRTALRGVVQQVAAGCGRNNCSRLLSKAWAILLDLDAADTSEVLQDVPDREQHNRIAAAQACLNLQQNLRGAEASRLGELLQQWQSIDHYQPWAPGVPQDFDDIPSPAPLKEHQAVLSVLFALQGSAPEPWPTLTALPALGSSTLAAVQQRAAAAVAAAAAGPQSWGASAAWRLSWLEQADAAVDVQQQQKYPAAAMQQKEQQQQQQEKHHVAAGLQRLAEYLQEQQQAAAAGTWLSTAAAATQLLEQMPLDAAADACKSNHADKPKSSTVAMHPMVDCLTKQLQLASQPHLLRPLGLAADAAAASDTAAGSSSDQGCRKARNNSNSSRVSSRDQDVTQAAVDAAAAVASAAAQRSGVLPLMMLSAAEVGSGAAHMLPSQQQQQQQDAVSTARAAPGHHQQRGPKASNETCHGSKLLNPARARGATAANCAAAAAVAAPPSAAAARAAAEQELASLSCLAVQGVWSAVGQLWSMAAAPPEASSSNRLVGLARSPAQQQLLAQVLHIAELRLRLQAFLHHFAGAAAAAATLQGSSSSSANDANGAAEQLENAGIVGEGGSDNDVSSQPVLQAFLSAVKEVLDMHDAAMQLLLYQQQQRSKQLAAAAAASAAAGSLARSPPATTLLQLVAQLRSMREQLQQLAQCCWCTPCIAADGTAIDPQAGVRLPANVATSTSSSSSSTAGAACRTTTERLLILGSRSPKPSSSTKDASASTAAAAGFKAAAAASAGHLAAAAAAEARAAAEKARAAALPWPGAAAAAYADCWGWDPSRWQLLRGFSGGAALLECLYEGLLHAGPQTAPLLRHLFAAALQPQLHTILTWAFQPELHAAEAAAAAAAMSSVASGSSSSWACTAGAAAAAALTTNPSTAQAGFGSRFTSTSSCKLRQPHPSRTAGSSSSSGSGDRAVQAASSALLLQAWQAAQSRAPSCPSFLGGVREAAVVAGLQLQLLQLLGGPGQQLAERLGWLAELEHEELRELLAGSSSSSSSNKGAEFAEGGSSSHRMACGDAAMGPAAAAAAGDIRHSVAGAGGLHLLLGGGGLAAAAGCLGGMQDAAAAAGGGVGGGAAGLGGQQGRVYVPFSLSMRQLKHAAAVVSDFEAARQLELAKVVSSLAAARAAGDAAAQAWLESRQLDKAAAEQQRLQLQQSVAARKRQRQRQLLLQQQEEMAVAVARRRSSKQQELALERSLLAQSAAAEHKNALQLLHLEAARAARVGLDLPAFVTQRVLQTENAARTATTAAAEQAEPAAAAVLAAAEGANANEACAAAAELVPPSSPFAAAARISDEFATAAGGGVSGGAADTSALQQQWEQGAPADHTDAEHQQQQHGKAAAGHKRPTWGAPVDPTPAAGAASAAAKVPPLAIIGSRAASAIDPAALPAAGRRSNLKPRVLAGQGSTLTSPRSRPSSPTPAAHGAAGSGGGLGFGSRRPSASELLQQHHQQQQQQQQQQQPSKWGPPVYATPAAGLPSAQRQLHRRAASWGPEQADTVITSNMTQGLLQQQQQQHGVHRQQWQSSMGQHGPLLLSQVAGAGASASAAAASDFNAYTVTQEDVLLQLMDDADEAATGDASHAVLPVSVAVTNGTSRGHQLQPQEQQDHLQQQQQQQQQGGGADAADSSAPLITMLEVLVVWPLLAQHRLTTLACWQLLLQDQRLLQRLASLQALFFQQQGDWVDLLLEALQQQQQHLMFAPDNAAAASAPASGAVRLSPVAAQLLLESAVQQSCLAGEPDAERMSMTVDVDRTLPGWSSSSGSNTLQHAPEAATDALVLTYDVPWPVNLLAGEQQLQQYAAVFSVLLRLRRLQQQLTSQWAALNSRAGSSSSSSSRHGAASSRTDVPRSGRSSSSSLRIPVSRRQSQQDDAAAEAQSPAAAAADMLRLQQLRRWHALALNCVTSVLGGMLSDLSGQLWAEFEAEVSTQPVSLPAIIAAHDRLLAAAQQVCLLPPQQGLDKEKVSSSTGHSQLAGTVYRLVAAAWQLQQQVQQLLSLSPDTTSSSSSSSSTASTGACREGVSAGCLAQLLLQREGSWQGCAAAGAGLEGLLLSLKRQLAGSRAGQVGHSMAGLVARLGLLL</sequence>
<evidence type="ECO:0000313" key="9">
    <source>
        <dbReference type="Proteomes" id="UP000256970"/>
    </source>
</evidence>
<evidence type="ECO:0000259" key="7">
    <source>
        <dbReference type="Pfam" id="PF04130"/>
    </source>
</evidence>
<evidence type="ECO:0000256" key="2">
    <source>
        <dbReference type="ARBA" id="ARBA00010337"/>
    </source>
</evidence>
<feature type="region of interest" description="Disordered" evidence="6">
    <location>
        <begin position="997"/>
        <end position="1017"/>
    </location>
</feature>
<dbReference type="GO" id="GO:0007020">
    <property type="term" value="P:microtubule nucleation"/>
    <property type="evidence" value="ECO:0007669"/>
    <property type="project" value="InterPro"/>
</dbReference>
<organism evidence="8 9">
    <name type="scientific">Tetradesmus obliquus</name>
    <name type="common">Green alga</name>
    <name type="synonym">Acutodesmus obliquus</name>
    <dbReference type="NCBI Taxonomy" id="3088"/>
    <lineage>
        <taxon>Eukaryota</taxon>
        <taxon>Viridiplantae</taxon>
        <taxon>Chlorophyta</taxon>
        <taxon>core chlorophytes</taxon>
        <taxon>Chlorophyceae</taxon>
        <taxon>CS clade</taxon>
        <taxon>Sphaeropleales</taxon>
        <taxon>Scenedesmaceae</taxon>
        <taxon>Tetradesmus</taxon>
    </lineage>
</organism>
<dbReference type="Gene3D" id="1.20.120.1900">
    <property type="entry name" value="Gamma-tubulin complex, C-terminal domain"/>
    <property type="match status" value="1"/>
</dbReference>
<evidence type="ECO:0000256" key="5">
    <source>
        <dbReference type="ARBA" id="ARBA00023212"/>
    </source>
</evidence>
<dbReference type="PANTHER" id="PTHR19302">
    <property type="entry name" value="GAMMA TUBULIN COMPLEX PROTEIN"/>
    <property type="match status" value="1"/>
</dbReference>